<evidence type="ECO:0000256" key="2">
    <source>
        <dbReference type="ARBA" id="ARBA00022487"/>
    </source>
</evidence>
<dbReference type="NCBIfam" id="TIGR01840">
    <property type="entry name" value="esterase_phb"/>
    <property type="match status" value="1"/>
</dbReference>
<dbReference type="SUPFAM" id="SSF53474">
    <property type="entry name" value="alpha/beta-Hydrolases"/>
    <property type="match status" value="2"/>
</dbReference>
<gene>
    <name evidence="11" type="ORF">PVAG01_10452</name>
</gene>
<keyword evidence="3 9" id="KW-0964">Secreted</keyword>
<dbReference type="PANTHER" id="PTHR43037">
    <property type="entry name" value="UNNAMED PRODUCT-RELATED"/>
    <property type="match status" value="1"/>
</dbReference>
<evidence type="ECO:0000313" key="11">
    <source>
        <dbReference type="EMBL" id="KAL3418736.1"/>
    </source>
</evidence>
<feature type="chain" id="PRO_5044968862" description="Carboxylic ester hydrolase" evidence="9">
    <location>
        <begin position="24"/>
        <end position="366"/>
    </location>
</feature>
<dbReference type="EMBL" id="JBFCZG010000009">
    <property type="protein sequence ID" value="KAL3418736.1"/>
    <property type="molecule type" value="Genomic_DNA"/>
</dbReference>
<keyword evidence="12" id="KW-1185">Reference proteome</keyword>
<accession>A0ABR4P612</accession>
<protein>
    <recommendedName>
        <fullName evidence="9">Carboxylic ester hydrolase</fullName>
        <ecNumber evidence="9">3.1.1.-</ecNumber>
    </recommendedName>
</protein>
<comment type="subcellular location">
    <subcellularLocation>
        <location evidence="1 9">Secreted</location>
    </subcellularLocation>
</comment>
<proteinExistence type="inferred from homology"/>
<evidence type="ECO:0000313" key="12">
    <source>
        <dbReference type="Proteomes" id="UP001629113"/>
    </source>
</evidence>
<keyword evidence="7 9" id="KW-0119">Carbohydrate metabolism</keyword>
<dbReference type="InterPro" id="IPR029058">
    <property type="entry name" value="AB_hydrolase_fold"/>
</dbReference>
<evidence type="ECO:0000256" key="9">
    <source>
        <dbReference type="RuleBase" id="RU367147"/>
    </source>
</evidence>
<evidence type="ECO:0000256" key="1">
    <source>
        <dbReference type="ARBA" id="ARBA00004613"/>
    </source>
</evidence>
<comment type="function">
    <text evidence="9">Esterase involved in the hydrolysis of xylan, a major structural heterogeneous polysaccharide found in plant biomass representing the second most abundant polysaccharide in the biosphere, after cellulose.</text>
</comment>
<feature type="domain" description="CBM1" evidence="10">
    <location>
        <begin position="330"/>
        <end position="366"/>
    </location>
</feature>
<dbReference type="InterPro" id="IPR050955">
    <property type="entry name" value="Plant_Biomass_Hydrol_Est"/>
</dbReference>
<keyword evidence="2 9" id="KW-0719">Serine esterase</keyword>
<dbReference type="Proteomes" id="UP001629113">
    <property type="component" value="Unassembled WGS sequence"/>
</dbReference>
<keyword evidence="6" id="KW-0325">Glycoprotein</keyword>
<evidence type="ECO:0000256" key="6">
    <source>
        <dbReference type="ARBA" id="ARBA00023180"/>
    </source>
</evidence>
<keyword evidence="4 9" id="KW-0732">Signal</keyword>
<dbReference type="Gene3D" id="3.40.50.1820">
    <property type="entry name" value="alpha/beta hydrolase"/>
    <property type="match status" value="1"/>
</dbReference>
<dbReference type="InterPro" id="IPR010126">
    <property type="entry name" value="Esterase_phb"/>
</dbReference>
<sequence>MAFFNFNGSRAAALSLLFYTAMGALVNVPNFGANPTNIQMNIYVPSNLAAKPALILALHPCGGNGPAYAQMANYNTAADQYGFITIYPSTTHDNNCWDVASAKSLTHEGGGDTQSLANMVKYAISTYDVDTLRIFVTGSSSGAMMTNVMGVVYPDLFAAGSGYSGVAAGCLAGSPGASPSTADPACANGQHIKTQAQWIAQAKAMYPSWTGPYPRMQVWHGTSDNLVLYPNLGEQVKQWSGLLDVPFKRNLTNTPQSAYTEMIYGDGTKFVAYSASGVGHTVPVHVTVDLAWFGIPSGAPIPTSTYVTSSTTVISRTTTIVTTTTPTAVGTVPRYGQCGGQQWKGSTVCASPYTCTYSNAYYSQCL</sequence>
<evidence type="ECO:0000256" key="7">
    <source>
        <dbReference type="ARBA" id="ARBA00023277"/>
    </source>
</evidence>
<comment type="caution">
    <text evidence="11">The sequence shown here is derived from an EMBL/GenBank/DDBJ whole genome shotgun (WGS) entry which is preliminary data.</text>
</comment>
<keyword evidence="8 9" id="KW-0624">Polysaccharide degradation</keyword>
<evidence type="ECO:0000256" key="8">
    <source>
        <dbReference type="ARBA" id="ARBA00023326"/>
    </source>
</evidence>
<dbReference type="Pfam" id="PF10503">
    <property type="entry name" value="Esterase_PHB"/>
    <property type="match status" value="1"/>
</dbReference>
<organism evidence="11 12">
    <name type="scientific">Phlyctema vagabunda</name>
    <dbReference type="NCBI Taxonomy" id="108571"/>
    <lineage>
        <taxon>Eukaryota</taxon>
        <taxon>Fungi</taxon>
        <taxon>Dikarya</taxon>
        <taxon>Ascomycota</taxon>
        <taxon>Pezizomycotina</taxon>
        <taxon>Leotiomycetes</taxon>
        <taxon>Helotiales</taxon>
        <taxon>Dermateaceae</taxon>
        <taxon>Phlyctema</taxon>
    </lineage>
</organism>
<reference evidence="11 12" key="1">
    <citation type="submission" date="2024-06" db="EMBL/GenBank/DDBJ databases">
        <title>Complete genome of Phlyctema vagabunda strain 19-DSS-EL-015.</title>
        <authorList>
            <person name="Fiorenzani C."/>
        </authorList>
    </citation>
    <scope>NUCLEOTIDE SEQUENCE [LARGE SCALE GENOMIC DNA]</scope>
    <source>
        <strain evidence="11 12">19-DSS-EL-015</strain>
    </source>
</reference>
<dbReference type="SMART" id="SM00236">
    <property type="entry name" value="fCBD"/>
    <property type="match status" value="1"/>
</dbReference>
<evidence type="ECO:0000256" key="5">
    <source>
        <dbReference type="ARBA" id="ARBA00022801"/>
    </source>
</evidence>
<dbReference type="Pfam" id="PF00734">
    <property type="entry name" value="CBM_1"/>
    <property type="match status" value="1"/>
</dbReference>
<dbReference type="InterPro" id="IPR000254">
    <property type="entry name" value="CBD"/>
</dbReference>
<dbReference type="PANTHER" id="PTHR43037:SF3">
    <property type="entry name" value="FERULOYL ESTERASE B"/>
    <property type="match status" value="1"/>
</dbReference>
<comment type="similarity">
    <text evidence="9">Belongs to the carbohydrate esterase 1 (CE1) family.</text>
</comment>
<feature type="signal peptide" evidence="9">
    <location>
        <begin position="1"/>
        <end position="23"/>
    </location>
</feature>
<dbReference type="EC" id="3.1.1.-" evidence="9"/>
<dbReference type="PROSITE" id="PS00562">
    <property type="entry name" value="CBM1_1"/>
    <property type="match status" value="1"/>
</dbReference>
<evidence type="ECO:0000259" key="10">
    <source>
        <dbReference type="PROSITE" id="PS51164"/>
    </source>
</evidence>
<keyword evidence="5 9" id="KW-0378">Hydrolase</keyword>
<evidence type="ECO:0000256" key="3">
    <source>
        <dbReference type="ARBA" id="ARBA00022525"/>
    </source>
</evidence>
<dbReference type="PROSITE" id="PS51164">
    <property type="entry name" value="CBM1_2"/>
    <property type="match status" value="1"/>
</dbReference>
<evidence type="ECO:0000256" key="4">
    <source>
        <dbReference type="ARBA" id="ARBA00022729"/>
    </source>
</evidence>
<name>A0ABR4P612_9HELO</name>